<name>A0ABU0JI00_9HYPH</name>
<sequence>MRTAITVERWTPLSIASVALAVAVLIGLAFGPLVLGANAVDELTTLFIYVILAVMWNALAGYGGLVSVGQQAFFGLGAYAAVRLADFGVGVYPALVLGALLVGLVSLPISAFMLRLKAGEFAIGMWVVAELAHLLVNLDSLVQGETGTSLIALNAYAAETRHALTYWVALGAMTALLGTVFALLRSRVGAAIQAIRDNEEAADAVGVRVLRTKRIVFVLAAFGAGMAGALWLATAISFQPKTYFSVQWTAYMIFMVLVGGLGTFEGAILGAVIFFAIEAWFGSAGVWYLVGLGATALVFALFLPRGLWGVLESRTGWRLLPVGYRLRFSDGGSPLPHGRTASVPVHAGGSTSQG</sequence>
<feature type="transmembrane region" description="Helical" evidence="7">
    <location>
        <begin position="164"/>
        <end position="184"/>
    </location>
</feature>
<evidence type="ECO:0000256" key="5">
    <source>
        <dbReference type="ARBA" id="ARBA00023136"/>
    </source>
</evidence>
<keyword evidence="3 7" id="KW-0812">Transmembrane</keyword>
<dbReference type="InterPro" id="IPR001851">
    <property type="entry name" value="ABC_transp_permease"/>
</dbReference>
<feature type="region of interest" description="Disordered" evidence="6">
    <location>
        <begin position="335"/>
        <end position="354"/>
    </location>
</feature>
<dbReference type="Pfam" id="PF02653">
    <property type="entry name" value="BPD_transp_2"/>
    <property type="match status" value="1"/>
</dbReference>
<dbReference type="PANTHER" id="PTHR30482">
    <property type="entry name" value="HIGH-AFFINITY BRANCHED-CHAIN AMINO ACID TRANSPORT SYSTEM PERMEASE"/>
    <property type="match status" value="1"/>
</dbReference>
<feature type="transmembrane region" description="Helical" evidence="7">
    <location>
        <begin position="46"/>
        <end position="65"/>
    </location>
</feature>
<dbReference type="CDD" id="cd06581">
    <property type="entry name" value="TM_PBP1_LivM_like"/>
    <property type="match status" value="1"/>
</dbReference>
<organism evidence="8 9">
    <name type="scientific">Labrys wisconsinensis</name>
    <dbReference type="NCBI Taxonomy" id="425677"/>
    <lineage>
        <taxon>Bacteria</taxon>
        <taxon>Pseudomonadati</taxon>
        <taxon>Pseudomonadota</taxon>
        <taxon>Alphaproteobacteria</taxon>
        <taxon>Hyphomicrobiales</taxon>
        <taxon>Xanthobacteraceae</taxon>
        <taxon>Labrys</taxon>
    </lineage>
</organism>
<feature type="transmembrane region" description="Helical" evidence="7">
    <location>
        <begin position="215"/>
        <end position="238"/>
    </location>
</feature>
<feature type="transmembrane region" description="Helical" evidence="7">
    <location>
        <begin position="284"/>
        <end position="303"/>
    </location>
</feature>
<protein>
    <submittedName>
        <fullName evidence="8">Branched-chain amino acid transport system permease protein</fullName>
    </submittedName>
</protein>
<dbReference type="Proteomes" id="UP001242480">
    <property type="component" value="Unassembled WGS sequence"/>
</dbReference>
<comment type="caution">
    <text evidence="8">The sequence shown here is derived from an EMBL/GenBank/DDBJ whole genome shotgun (WGS) entry which is preliminary data.</text>
</comment>
<proteinExistence type="predicted"/>
<accession>A0ABU0JI00</accession>
<keyword evidence="2" id="KW-1003">Cell membrane</keyword>
<evidence type="ECO:0000256" key="3">
    <source>
        <dbReference type="ARBA" id="ARBA00022692"/>
    </source>
</evidence>
<feature type="transmembrane region" description="Helical" evidence="7">
    <location>
        <begin position="250"/>
        <end position="277"/>
    </location>
</feature>
<evidence type="ECO:0000256" key="4">
    <source>
        <dbReference type="ARBA" id="ARBA00022989"/>
    </source>
</evidence>
<evidence type="ECO:0000256" key="6">
    <source>
        <dbReference type="SAM" id="MobiDB-lite"/>
    </source>
</evidence>
<keyword evidence="4 7" id="KW-1133">Transmembrane helix</keyword>
<gene>
    <name evidence="8" type="ORF">QO011_006955</name>
</gene>
<dbReference type="PANTHER" id="PTHR30482:SF17">
    <property type="entry name" value="ABC TRANSPORTER ATP-BINDING PROTEIN"/>
    <property type="match status" value="1"/>
</dbReference>
<dbReference type="InterPro" id="IPR043428">
    <property type="entry name" value="LivM-like"/>
</dbReference>
<evidence type="ECO:0000256" key="7">
    <source>
        <dbReference type="SAM" id="Phobius"/>
    </source>
</evidence>
<dbReference type="EMBL" id="JAUSVX010000019">
    <property type="protein sequence ID" value="MDQ0473916.1"/>
    <property type="molecule type" value="Genomic_DNA"/>
</dbReference>
<feature type="transmembrane region" description="Helical" evidence="7">
    <location>
        <begin position="95"/>
        <end position="114"/>
    </location>
</feature>
<comment type="subcellular location">
    <subcellularLocation>
        <location evidence="1">Cell membrane</location>
        <topology evidence="1">Multi-pass membrane protein</topology>
    </subcellularLocation>
</comment>
<feature type="transmembrane region" description="Helical" evidence="7">
    <location>
        <begin position="12"/>
        <end position="34"/>
    </location>
</feature>
<evidence type="ECO:0000256" key="1">
    <source>
        <dbReference type="ARBA" id="ARBA00004651"/>
    </source>
</evidence>
<reference evidence="8 9" key="1">
    <citation type="submission" date="2023-07" db="EMBL/GenBank/DDBJ databases">
        <title>Genomic Encyclopedia of Type Strains, Phase IV (KMG-IV): sequencing the most valuable type-strain genomes for metagenomic binning, comparative biology and taxonomic classification.</title>
        <authorList>
            <person name="Goeker M."/>
        </authorList>
    </citation>
    <scope>NUCLEOTIDE SEQUENCE [LARGE SCALE GENOMIC DNA]</scope>
    <source>
        <strain evidence="8 9">DSM 19619</strain>
    </source>
</reference>
<keyword evidence="9" id="KW-1185">Reference proteome</keyword>
<evidence type="ECO:0000256" key="2">
    <source>
        <dbReference type="ARBA" id="ARBA00022475"/>
    </source>
</evidence>
<evidence type="ECO:0000313" key="8">
    <source>
        <dbReference type="EMBL" id="MDQ0473916.1"/>
    </source>
</evidence>
<keyword evidence="5 7" id="KW-0472">Membrane</keyword>
<evidence type="ECO:0000313" key="9">
    <source>
        <dbReference type="Proteomes" id="UP001242480"/>
    </source>
</evidence>